<dbReference type="InterPro" id="IPR056842">
    <property type="entry name" value="THADA-like_TPR_C"/>
</dbReference>
<name>A0A147BNM1_IXORI</name>
<dbReference type="PANTHER" id="PTHR14387">
    <property type="entry name" value="THADA/DEATH RECEPTOR INTERACTING PROTEIN"/>
    <property type="match status" value="1"/>
</dbReference>
<dbReference type="GO" id="GO:0005829">
    <property type="term" value="C:cytosol"/>
    <property type="evidence" value="ECO:0007669"/>
    <property type="project" value="TreeGrafter"/>
</dbReference>
<dbReference type="PANTHER" id="PTHR14387:SF0">
    <property type="entry name" value="DUF2428 DOMAIN-CONTAINING PROTEIN"/>
    <property type="match status" value="1"/>
</dbReference>
<accession>A0A147BNM1</accession>
<dbReference type="Pfam" id="PF25151">
    <property type="entry name" value="TPR_Trm732_C"/>
    <property type="match status" value="1"/>
</dbReference>
<evidence type="ECO:0000313" key="2">
    <source>
        <dbReference type="EMBL" id="JAR92369.1"/>
    </source>
</evidence>
<evidence type="ECO:0000259" key="1">
    <source>
        <dbReference type="Pfam" id="PF25151"/>
    </source>
</evidence>
<dbReference type="GO" id="GO:0030488">
    <property type="term" value="P:tRNA methylation"/>
    <property type="evidence" value="ECO:0007669"/>
    <property type="project" value="TreeGrafter"/>
</dbReference>
<reference evidence="2" key="1">
    <citation type="journal article" date="2018" name="PLoS Negl. Trop. Dis.">
        <title>Sialome diversity of ticks revealed by RNAseq of single tick salivary glands.</title>
        <authorList>
            <person name="Perner J."/>
            <person name="Kropackova S."/>
            <person name="Kopacek P."/>
            <person name="Ribeiro J.M."/>
        </authorList>
    </citation>
    <scope>NUCLEOTIDE SEQUENCE</scope>
    <source>
        <strain evidence="2">Siblings of single egg batch collected in Ceske Budejovice</strain>
        <tissue evidence="2">Salivary glands</tissue>
    </source>
</reference>
<dbReference type="InterPro" id="IPR016024">
    <property type="entry name" value="ARM-type_fold"/>
</dbReference>
<organism evidence="2">
    <name type="scientific">Ixodes ricinus</name>
    <name type="common">Common tick</name>
    <name type="synonym">Acarus ricinus</name>
    <dbReference type="NCBI Taxonomy" id="34613"/>
    <lineage>
        <taxon>Eukaryota</taxon>
        <taxon>Metazoa</taxon>
        <taxon>Ecdysozoa</taxon>
        <taxon>Arthropoda</taxon>
        <taxon>Chelicerata</taxon>
        <taxon>Arachnida</taxon>
        <taxon>Acari</taxon>
        <taxon>Parasitiformes</taxon>
        <taxon>Ixodida</taxon>
        <taxon>Ixodoidea</taxon>
        <taxon>Ixodidae</taxon>
        <taxon>Ixodinae</taxon>
        <taxon>Ixodes</taxon>
    </lineage>
</organism>
<dbReference type="AlphaFoldDB" id="A0A147BNM1"/>
<dbReference type="EMBL" id="GEGO01003035">
    <property type="protein sequence ID" value="JAR92369.1"/>
    <property type="molecule type" value="Transcribed_RNA"/>
</dbReference>
<feature type="non-terminal residue" evidence="2">
    <location>
        <position position="1"/>
    </location>
</feature>
<feature type="domain" description="tRNA (32-2'-O)-methyltransferase regulator THADA-like C-terminal TPR repeats region" evidence="1">
    <location>
        <begin position="1"/>
        <end position="160"/>
    </location>
</feature>
<dbReference type="Gene3D" id="1.25.10.10">
    <property type="entry name" value="Leucine-rich Repeat Variant"/>
    <property type="match status" value="1"/>
</dbReference>
<dbReference type="InterPro" id="IPR011989">
    <property type="entry name" value="ARM-like"/>
</dbReference>
<proteinExistence type="predicted"/>
<sequence length="683" mass="76061">AAYQLYGTVAPRMLGQKRTREEFAGHDTLTPMKVFTQFPCVMAALSGFGERPRGDSEQLFFILDFLSRLRPASHDQNDRTVLFDMDKCDIYTSSTREKLEPFVAVVRTQLKSRSWKLRLLAARCLASLCSSPQDEVLSALSALANSDETTSYNELQARLRAANVLLRANPNCIPAVVDCFADDAVLNWWVLASRNCFVEMELLDTLSLLYPDPNLAWKSDLCEALLKKLENFAADDTSALGHCTPGHDLLRKRQAAWLLSAATHHRPPDLTTVVTSLMRVAKTESHVMEALLEFLQYRLHACPTDSMFSVGVWRQLATQLVAYAKSGAHHRTHLADTVELLESLLQKQDVANPTLVWECLSVSQHCALGQSAGGTTVRALSLALWSRCLRLSLENPAFCNPATLGESVHAWLSSLAAALEGRPEAETTADIVWFQVARSVRTAGYVAFDWASRCDPPDHVVLQRVFDITLQLLQDGDPQIRSEAAAAFTYDARALQPSPLQPNLAVRDLFKRMVQVCGGQLEVVRLLMDKLHVCDSSTHLEVERQLGTPDFSASGLFEQDESEVFFEPMVTLFLFHDHLKVAADDSKICHQTELEALFSEEESKLLGELKETCAVLEAFLGQSGERELQLYGKPKLHYVLTALLCRTDVTAYVLKDSSEAKGTAGTLQVQRRRLLQLWTPPAL</sequence>
<protein>
    <recommendedName>
        <fullName evidence="1">tRNA (32-2'-O)-methyltransferase regulator THADA-like C-terminal TPR repeats region domain-containing protein</fullName>
    </recommendedName>
</protein>
<dbReference type="InterPro" id="IPR051954">
    <property type="entry name" value="tRNA_methyltransferase_THADA"/>
</dbReference>
<dbReference type="SUPFAM" id="SSF48371">
    <property type="entry name" value="ARM repeat"/>
    <property type="match status" value="1"/>
</dbReference>